<name>A0A5B8JE49_9ACTN</name>
<evidence type="ECO:0000256" key="6">
    <source>
        <dbReference type="PROSITE-ProRule" id="PRU01373"/>
    </source>
</evidence>
<dbReference type="SUPFAM" id="SSF141523">
    <property type="entry name" value="L,D-transpeptidase catalytic domain-like"/>
    <property type="match status" value="1"/>
</dbReference>
<dbReference type="GO" id="GO:0005576">
    <property type="term" value="C:extracellular region"/>
    <property type="evidence" value="ECO:0007669"/>
    <property type="project" value="TreeGrafter"/>
</dbReference>
<evidence type="ECO:0000256" key="3">
    <source>
        <dbReference type="ARBA" id="ARBA00022960"/>
    </source>
</evidence>
<sequence length="250" mass="26764">MRPGRSAPLWAGPLVAALTFLGLPGAPAAQAAGWDGSPARSPGTGAAAEPTATVAVECQGEAGPYQRTVEAHLGLTADGRQSAADCAAIAAFQRKHGIEPAQGYAGLHTYRAVVWEQALAEGDGIRGCPDTDGVVVCVDKNRQILWVEDAGRVIFRPVPARTGMPGYGTRTGWFEIFQREKEFWSTQYEGPMPFAQFFSGGQALHASYRPIFEDPGSHGCINLRYDDAKALWNGLRIGDQVYVWGTRSGD</sequence>
<dbReference type="PROSITE" id="PS52029">
    <property type="entry name" value="LD_TPASE"/>
    <property type="match status" value="1"/>
</dbReference>
<evidence type="ECO:0000256" key="7">
    <source>
        <dbReference type="SAM" id="SignalP"/>
    </source>
</evidence>
<reference evidence="9 10" key="1">
    <citation type="submission" date="2019-07" db="EMBL/GenBank/DDBJ databases">
        <authorList>
            <person name="Zhu P."/>
        </authorList>
    </citation>
    <scope>NUCLEOTIDE SEQUENCE [LARGE SCALE GENOMIC DNA]</scope>
    <source>
        <strain evidence="9 10">SSL-25</strain>
    </source>
</reference>
<feature type="signal peptide" evidence="7">
    <location>
        <begin position="1"/>
        <end position="31"/>
    </location>
</feature>
<feature type="active site" description="Nucleophile" evidence="6">
    <location>
        <position position="220"/>
    </location>
</feature>
<dbReference type="InterPro" id="IPR050979">
    <property type="entry name" value="LD-transpeptidase"/>
</dbReference>
<dbReference type="InterPro" id="IPR038063">
    <property type="entry name" value="Transpep_catalytic_dom"/>
</dbReference>
<evidence type="ECO:0000313" key="10">
    <source>
        <dbReference type="Proteomes" id="UP000320580"/>
    </source>
</evidence>
<dbReference type="InterPro" id="IPR005490">
    <property type="entry name" value="LD_TPept_cat_dom"/>
</dbReference>
<dbReference type="AlphaFoldDB" id="A0A5B8JE49"/>
<dbReference type="PANTHER" id="PTHR30582">
    <property type="entry name" value="L,D-TRANSPEPTIDASE"/>
    <property type="match status" value="1"/>
</dbReference>
<accession>A0A5B8JE49</accession>
<feature type="chain" id="PRO_5022908838" evidence="7">
    <location>
        <begin position="32"/>
        <end position="250"/>
    </location>
</feature>
<comment type="pathway">
    <text evidence="1 6">Cell wall biogenesis; peptidoglycan biosynthesis.</text>
</comment>
<evidence type="ECO:0000256" key="1">
    <source>
        <dbReference type="ARBA" id="ARBA00004752"/>
    </source>
</evidence>
<keyword evidence="4 6" id="KW-0573">Peptidoglycan synthesis</keyword>
<organism evidence="9 10">
    <name type="scientific">Streptomyces qinzhouensis</name>
    <dbReference type="NCBI Taxonomy" id="2599401"/>
    <lineage>
        <taxon>Bacteria</taxon>
        <taxon>Bacillati</taxon>
        <taxon>Actinomycetota</taxon>
        <taxon>Actinomycetes</taxon>
        <taxon>Kitasatosporales</taxon>
        <taxon>Streptomycetaceae</taxon>
        <taxon>Streptomyces</taxon>
    </lineage>
</organism>
<dbReference type="UniPathway" id="UPA00219"/>
<keyword evidence="2" id="KW-0808">Transferase</keyword>
<dbReference type="KEGG" id="sqz:FQU76_18855"/>
<evidence type="ECO:0000256" key="4">
    <source>
        <dbReference type="ARBA" id="ARBA00022984"/>
    </source>
</evidence>
<keyword evidence="7" id="KW-0732">Signal</keyword>
<dbReference type="GO" id="GO:0018104">
    <property type="term" value="P:peptidoglycan-protein cross-linking"/>
    <property type="evidence" value="ECO:0007669"/>
    <property type="project" value="TreeGrafter"/>
</dbReference>
<dbReference type="Gene3D" id="2.40.440.10">
    <property type="entry name" value="L,D-transpeptidase catalytic domain-like"/>
    <property type="match status" value="1"/>
</dbReference>
<feature type="active site" description="Proton donor/acceptor" evidence="6">
    <location>
        <position position="205"/>
    </location>
</feature>
<feature type="domain" description="L,D-TPase catalytic" evidence="8">
    <location>
        <begin position="134"/>
        <end position="244"/>
    </location>
</feature>
<dbReference type="GO" id="GO:0071555">
    <property type="term" value="P:cell wall organization"/>
    <property type="evidence" value="ECO:0007669"/>
    <property type="project" value="UniProtKB-UniRule"/>
</dbReference>
<dbReference type="Pfam" id="PF03734">
    <property type="entry name" value="YkuD"/>
    <property type="match status" value="1"/>
</dbReference>
<proteinExistence type="predicted"/>
<protein>
    <submittedName>
        <fullName evidence="9">L,D-transpeptidase</fullName>
    </submittedName>
</protein>
<dbReference type="PANTHER" id="PTHR30582:SF33">
    <property type="entry name" value="EXPORTED PROTEIN"/>
    <property type="match status" value="1"/>
</dbReference>
<evidence type="ECO:0000259" key="8">
    <source>
        <dbReference type="PROSITE" id="PS52029"/>
    </source>
</evidence>
<evidence type="ECO:0000256" key="5">
    <source>
        <dbReference type="ARBA" id="ARBA00023316"/>
    </source>
</evidence>
<evidence type="ECO:0000313" key="9">
    <source>
        <dbReference type="EMBL" id="QDY78211.1"/>
    </source>
</evidence>
<dbReference type="GO" id="GO:0008360">
    <property type="term" value="P:regulation of cell shape"/>
    <property type="evidence" value="ECO:0007669"/>
    <property type="project" value="UniProtKB-UniRule"/>
</dbReference>
<dbReference type="RefSeq" id="WP_146481530.1">
    <property type="nucleotide sequence ID" value="NZ_CP042266.1"/>
</dbReference>
<dbReference type="OrthoDB" id="8887048at2"/>
<keyword evidence="10" id="KW-1185">Reference proteome</keyword>
<keyword evidence="5 6" id="KW-0961">Cell wall biogenesis/degradation</keyword>
<evidence type="ECO:0000256" key="2">
    <source>
        <dbReference type="ARBA" id="ARBA00022679"/>
    </source>
</evidence>
<keyword evidence="3 6" id="KW-0133">Cell shape</keyword>
<gene>
    <name evidence="9" type="ORF">FQU76_18855</name>
</gene>
<dbReference type="GO" id="GO:0071972">
    <property type="term" value="F:peptidoglycan L,D-transpeptidase activity"/>
    <property type="evidence" value="ECO:0007669"/>
    <property type="project" value="TreeGrafter"/>
</dbReference>
<dbReference type="CDD" id="cd16913">
    <property type="entry name" value="YkuD_like"/>
    <property type="match status" value="1"/>
</dbReference>
<dbReference type="EMBL" id="CP042266">
    <property type="protein sequence ID" value="QDY78211.1"/>
    <property type="molecule type" value="Genomic_DNA"/>
</dbReference>
<dbReference type="GO" id="GO:0016740">
    <property type="term" value="F:transferase activity"/>
    <property type="evidence" value="ECO:0007669"/>
    <property type="project" value="UniProtKB-KW"/>
</dbReference>
<dbReference type="Proteomes" id="UP000320580">
    <property type="component" value="Chromosome"/>
</dbReference>